<feature type="region of interest" description="Disordered" evidence="1">
    <location>
        <begin position="86"/>
        <end position="110"/>
    </location>
</feature>
<sequence length="110" mass="11779">MQKITLSIVCFLLLIQWSVEANKTAKQDRGVDLIKTYDGEENENGKGQRQKIHHERIVTAGRNDSNTTGGADGISSLFQSRTSVPLQTPYLPQGGGSGGYGGSIGNEDAV</sequence>
<feature type="chain" id="PRO_5046737732" evidence="2">
    <location>
        <begin position="22"/>
        <end position="110"/>
    </location>
</feature>
<name>A0ABQ9ZB81_9CRUS</name>
<reference evidence="3 4" key="1">
    <citation type="journal article" date="2023" name="Nucleic Acids Res.">
        <title>The hologenome of Daphnia magna reveals possible DNA methylation and microbiome-mediated evolution of the host genome.</title>
        <authorList>
            <person name="Chaturvedi A."/>
            <person name="Li X."/>
            <person name="Dhandapani V."/>
            <person name="Marshall H."/>
            <person name="Kissane S."/>
            <person name="Cuenca-Cambronero M."/>
            <person name="Asole G."/>
            <person name="Calvet F."/>
            <person name="Ruiz-Romero M."/>
            <person name="Marangio P."/>
            <person name="Guigo R."/>
            <person name="Rago D."/>
            <person name="Mirbahai L."/>
            <person name="Eastwood N."/>
            <person name="Colbourne J.K."/>
            <person name="Zhou J."/>
            <person name="Mallon E."/>
            <person name="Orsini L."/>
        </authorList>
    </citation>
    <scope>NUCLEOTIDE SEQUENCE [LARGE SCALE GENOMIC DNA]</scope>
    <source>
        <strain evidence="3">LRV0_1</strain>
    </source>
</reference>
<organism evidence="3 4">
    <name type="scientific">Daphnia magna</name>
    <dbReference type="NCBI Taxonomy" id="35525"/>
    <lineage>
        <taxon>Eukaryota</taxon>
        <taxon>Metazoa</taxon>
        <taxon>Ecdysozoa</taxon>
        <taxon>Arthropoda</taxon>
        <taxon>Crustacea</taxon>
        <taxon>Branchiopoda</taxon>
        <taxon>Diplostraca</taxon>
        <taxon>Cladocera</taxon>
        <taxon>Anomopoda</taxon>
        <taxon>Daphniidae</taxon>
        <taxon>Daphnia</taxon>
    </lineage>
</organism>
<evidence type="ECO:0000313" key="4">
    <source>
        <dbReference type="Proteomes" id="UP001234178"/>
    </source>
</evidence>
<evidence type="ECO:0000313" key="3">
    <source>
        <dbReference type="EMBL" id="KAK4010154.1"/>
    </source>
</evidence>
<proteinExistence type="predicted"/>
<dbReference type="Proteomes" id="UP001234178">
    <property type="component" value="Unassembled WGS sequence"/>
</dbReference>
<dbReference type="EMBL" id="JAOYFB010000003">
    <property type="protein sequence ID" value="KAK4010154.1"/>
    <property type="molecule type" value="Genomic_DNA"/>
</dbReference>
<feature type="compositionally biased region" description="Gly residues" evidence="1">
    <location>
        <begin position="93"/>
        <end position="104"/>
    </location>
</feature>
<accession>A0ABQ9ZB81</accession>
<comment type="caution">
    <text evidence="3">The sequence shown here is derived from an EMBL/GenBank/DDBJ whole genome shotgun (WGS) entry which is preliminary data.</text>
</comment>
<keyword evidence="2" id="KW-0732">Signal</keyword>
<keyword evidence="4" id="KW-1185">Reference proteome</keyword>
<feature type="signal peptide" evidence="2">
    <location>
        <begin position="1"/>
        <end position="21"/>
    </location>
</feature>
<gene>
    <name evidence="3" type="ORF">OUZ56_019301</name>
</gene>
<evidence type="ECO:0000256" key="2">
    <source>
        <dbReference type="SAM" id="SignalP"/>
    </source>
</evidence>
<evidence type="ECO:0000256" key="1">
    <source>
        <dbReference type="SAM" id="MobiDB-lite"/>
    </source>
</evidence>
<protein>
    <submittedName>
        <fullName evidence="3">Uncharacterized protein</fullName>
    </submittedName>
</protein>